<proteinExistence type="predicted"/>
<dbReference type="PANTHER" id="PTHR37235">
    <property type="entry name" value="ZINC METALLOPROTEINASE AUREOLYSIN"/>
    <property type="match status" value="1"/>
</dbReference>
<reference evidence="2" key="1">
    <citation type="journal article" date="2017" name="Cell">
        <title>Insights into land plant evolution garnered from the Marchantia polymorpha genome.</title>
        <authorList>
            <person name="Bowman J.L."/>
            <person name="Kohchi T."/>
            <person name="Yamato K.T."/>
            <person name="Jenkins J."/>
            <person name="Shu S."/>
            <person name="Ishizaki K."/>
            <person name="Yamaoka S."/>
            <person name="Nishihama R."/>
            <person name="Nakamura Y."/>
            <person name="Berger F."/>
            <person name="Adam C."/>
            <person name="Aki S.S."/>
            <person name="Althoff F."/>
            <person name="Araki T."/>
            <person name="Arteaga-Vazquez M.A."/>
            <person name="Balasubrmanian S."/>
            <person name="Barry K."/>
            <person name="Bauer D."/>
            <person name="Boehm C.R."/>
            <person name="Briginshaw L."/>
            <person name="Caballero-Perez J."/>
            <person name="Catarino B."/>
            <person name="Chen F."/>
            <person name="Chiyoda S."/>
            <person name="Chovatia M."/>
            <person name="Davies K.M."/>
            <person name="Delmans M."/>
            <person name="Demura T."/>
            <person name="Dierschke T."/>
            <person name="Dolan L."/>
            <person name="Dorantes-Acosta A.E."/>
            <person name="Eklund D.M."/>
            <person name="Florent S.N."/>
            <person name="Flores-Sandoval E."/>
            <person name="Fujiyama A."/>
            <person name="Fukuzawa H."/>
            <person name="Galik B."/>
            <person name="Grimanelli D."/>
            <person name="Grimwood J."/>
            <person name="Grossniklaus U."/>
            <person name="Hamada T."/>
            <person name="Haseloff J."/>
            <person name="Hetherington A.J."/>
            <person name="Higo A."/>
            <person name="Hirakawa Y."/>
            <person name="Hundley H.N."/>
            <person name="Ikeda Y."/>
            <person name="Inoue K."/>
            <person name="Inoue S.I."/>
            <person name="Ishida S."/>
            <person name="Jia Q."/>
            <person name="Kakita M."/>
            <person name="Kanazawa T."/>
            <person name="Kawai Y."/>
            <person name="Kawashima T."/>
            <person name="Kennedy M."/>
            <person name="Kinose K."/>
            <person name="Kinoshita T."/>
            <person name="Kohara Y."/>
            <person name="Koide E."/>
            <person name="Komatsu K."/>
            <person name="Kopischke S."/>
            <person name="Kubo M."/>
            <person name="Kyozuka J."/>
            <person name="Lagercrantz U."/>
            <person name="Lin S.S."/>
            <person name="Lindquist E."/>
            <person name="Lipzen A.M."/>
            <person name="Lu C.W."/>
            <person name="De Luna E."/>
            <person name="Martienssen R.A."/>
            <person name="Minamino N."/>
            <person name="Mizutani M."/>
            <person name="Mizutani M."/>
            <person name="Mochizuki N."/>
            <person name="Monte I."/>
            <person name="Mosher R."/>
            <person name="Nagasaki H."/>
            <person name="Nakagami H."/>
            <person name="Naramoto S."/>
            <person name="Nishitani K."/>
            <person name="Ohtani M."/>
            <person name="Okamoto T."/>
            <person name="Okumura M."/>
            <person name="Phillips J."/>
            <person name="Pollak B."/>
            <person name="Reinders A."/>
            <person name="Rovekamp M."/>
            <person name="Sano R."/>
            <person name="Sawa S."/>
            <person name="Schmid M.W."/>
            <person name="Shirakawa M."/>
            <person name="Solano R."/>
            <person name="Spunde A."/>
            <person name="Suetsugu N."/>
            <person name="Sugano S."/>
            <person name="Sugiyama A."/>
            <person name="Sun R."/>
            <person name="Suzuki Y."/>
            <person name="Takenaka M."/>
            <person name="Takezawa D."/>
            <person name="Tomogane H."/>
            <person name="Tsuzuki M."/>
            <person name="Ueda T."/>
            <person name="Umeda M."/>
            <person name="Ward J.M."/>
            <person name="Watanabe Y."/>
            <person name="Yazaki K."/>
            <person name="Yokoyama R."/>
            <person name="Yoshitake Y."/>
            <person name="Yotsui I."/>
            <person name="Zachgo S."/>
            <person name="Schmutz J."/>
        </authorList>
    </citation>
    <scope>NUCLEOTIDE SEQUENCE [LARGE SCALE GENOMIC DNA]</scope>
    <source>
        <strain evidence="2">Tak-1</strain>
    </source>
</reference>
<organism evidence="1 2">
    <name type="scientific">Marchantia polymorpha</name>
    <name type="common">Common liverwort</name>
    <name type="synonym">Marchantia aquatica</name>
    <dbReference type="NCBI Taxonomy" id="3197"/>
    <lineage>
        <taxon>Eukaryota</taxon>
        <taxon>Viridiplantae</taxon>
        <taxon>Streptophyta</taxon>
        <taxon>Embryophyta</taxon>
        <taxon>Marchantiophyta</taxon>
        <taxon>Marchantiopsida</taxon>
        <taxon>Marchantiidae</taxon>
        <taxon>Marchantiales</taxon>
        <taxon>Marchantiaceae</taxon>
        <taxon>Marchantia</taxon>
    </lineage>
</organism>
<keyword evidence="2" id="KW-1185">Reference proteome</keyword>
<evidence type="ECO:0000313" key="2">
    <source>
        <dbReference type="Proteomes" id="UP000244005"/>
    </source>
</evidence>
<evidence type="ECO:0000313" key="1">
    <source>
        <dbReference type="EMBL" id="PTQ32205.1"/>
    </source>
</evidence>
<dbReference type="EMBL" id="KZ772773">
    <property type="protein sequence ID" value="PTQ32205.1"/>
    <property type="molecule type" value="Genomic_DNA"/>
</dbReference>
<gene>
    <name evidence="1" type="ORF">MARPO_0101s0009</name>
</gene>
<dbReference type="OrthoDB" id="651163at2759"/>
<dbReference type="Proteomes" id="UP000244005">
    <property type="component" value="Unassembled WGS sequence"/>
</dbReference>
<dbReference type="AlphaFoldDB" id="A0A2R6WED0"/>
<accession>A0A2R6WED0</accession>
<name>A0A2R6WED0_MARPO</name>
<dbReference type="Gramene" id="Mp4g20630.1">
    <property type="protein sequence ID" value="Mp4g20630.1.cds1"/>
    <property type="gene ID" value="Mp4g20630"/>
</dbReference>
<sequence>MKVAEQLHRFVADERAKSAGKKDPMILGFHKRVSLGWSARIASSAIRHQERHVERVIEVLVPGPQEIVEHQFSHGELQSAIAKIARAVQRWKLGASRRSN</sequence>
<protein>
    <submittedName>
        <fullName evidence="1">Uncharacterized protein</fullName>
    </submittedName>
</protein>
<dbReference type="PANTHER" id="PTHR37235:SF2">
    <property type="entry name" value="OS05G0371500 PROTEIN"/>
    <property type="match status" value="1"/>
</dbReference>